<name>A0A127QHF5_9BURK</name>
<dbReference type="Proteomes" id="UP000071778">
    <property type="component" value="Chromosome"/>
</dbReference>
<dbReference type="AlphaFoldDB" id="A0A127QHF5"/>
<accession>A0A127QHF5</accession>
<reference evidence="1 2" key="1">
    <citation type="submission" date="2015-11" db="EMBL/GenBank/DDBJ databases">
        <title>Exploring the genomic traits of fungus-feeding bacterial genus Collimonas.</title>
        <authorList>
            <person name="Song C."/>
            <person name="Schmidt R."/>
            <person name="de Jager V."/>
            <person name="Krzyzanowska D."/>
            <person name="Jongedijk E."/>
            <person name="Cankar K."/>
            <person name="Beekwilder J."/>
            <person name="van Veen A."/>
            <person name="de Boer W."/>
            <person name="van Veen J.A."/>
            <person name="Garbeva P."/>
        </authorList>
    </citation>
    <scope>NUCLEOTIDE SEQUENCE [LARGE SCALE GENOMIC DNA]</scope>
    <source>
        <strain evidence="1 2">Ter282</strain>
    </source>
</reference>
<keyword evidence="2" id="KW-1185">Reference proteome</keyword>
<evidence type="ECO:0000313" key="2">
    <source>
        <dbReference type="Proteomes" id="UP000071778"/>
    </source>
</evidence>
<organism evidence="1 2">
    <name type="scientific">Collimonas arenae</name>
    <dbReference type="NCBI Taxonomy" id="279058"/>
    <lineage>
        <taxon>Bacteria</taxon>
        <taxon>Pseudomonadati</taxon>
        <taxon>Pseudomonadota</taxon>
        <taxon>Betaproteobacteria</taxon>
        <taxon>Burkholderiales</taxon>
        <taxon>Oxalobacteraceae</taxon>
        <taxon>Collimonas</taxon>
    </lineage>
</organism>
<protein>
    <submittedName>
        <fullName evidence="1">Uncharacterized protein</fullName>
    </submittedName>
</protein>
<dbReference type="EMBL" id="CP013235">
    <property type="protein sequence ID" value="AMP09473.1"/>
    <property type="molecule type" value="Genomic_DNA"/>
</dbReference>
<gene>
    <name evidence="1" type="ORF">CAter282_1692</name>
</gene>
<sequence>MTPTPLQAKHVACPPISATLWDASPTENVEFAFGRITPAVVVLSPTTTIFRITMFDPEKFPL</sequence>
<proteinExistence type="predicted"/>
<evidence type="ECO:0000313" key="1">
    <source>
        <dbReference type="EMBL" id="AMP09473.1"/>
    </source>
</evidence>